<dbReference type="Proteomes" id="UP000479043">
    <property type="component" value="Unassembled WGS sequence"/>
</dbReference>
<dbReference type="AlphaFoldDB" id="A0A6L8LLQ8"/>
<accession>A0A6L8LLQ8</accession>
<dbReference type="InterPro" id="IPR058909">
    <property type="entry name" value="CD_NTase_C"/>
</dbReference>
<protein>
    <submittedName>
        <fullName evidence="6">Nucleotidyltransferase</fullName>
    </submittedName>
</protein>
<keyword evidence="3" id="KW-0547">Nucleotide-binding</keyword>
<evidence type="ECO:0000256" key="1">
    <source>
        <dbReference type="ARBA" id="ARBA00022679"/>
    </source>
</evidence>
<evidence type="ECO:0000259" key="5">
    <source>
        <dbReference type="Pfam" id="PF26305"/>
    </source>
</evidence>
<proteinExistence type="predicted"/>
<keyword evidence="4" id="KW-0051">Antiviral defense</keyword>
<evidence type="ECO:0000256" key="3">
    <source>
        <dbReference type="ARBA" id="ARBA00022741"/>
    </source>
</evidence>
<reference evidence="6 7" key="1">
    <citation type="submission" date="2020-01" db="EMBL/GenBank/DDBJ databases">
        <authorList>
            <person name="Chen S."/>
        </authorList>
    </citation>
    <scope>NUCLEOTIDE SEQUENCE [LARGE SCALE GENOMIC DNA]</scope>
    <source>
        <strain evidence="6 7">GS-10</strain>
    </source>
</reference>
<evidence type="ECO:0000313" key="7">
    <source>
        <dbReference type="Proteomes" id="UP000479043"/>
    </source>
</evidence>
<feature type="domain" description="cGAS/DncV-like nucleotidyltransferase C-terminal helical" evidence="5">
    <location>
        <begin position="182"/>
        <end position="295"/>
    </location>
</feature>
<comment type="caution">
    <text evidence="6">The sequence shown here is derived from an EMBL/GenBank/DDBJ whole genome shotgun (WGS) entry which is preliminary data.</text>
</comment>
<dbReference type="InterPro" id="IPR006116">
    <property type="entry name" value="NT_2-5OAS_ClassI-CCAase"/>
</dbReference>
<dbReference type="RefSeq" id="WP_160974880.1">
    <property type="nucleotide sequence ID" value="NZ_WWEN01000008.1"/>
</dbReference>
<sequence>MAISEAQLETWSHIGSQVQSAATYQAIRGVLKDKSAPFAGRGFDVHLQGSYGNDTNVYSESDVDVVICLTDVFNSDIGQLDAADTLIYGANKGGGVAYGFDEFKADVLAWLTENYGTGVKAGKKAIFVPGNNGRRDVDVLVCIEHRRYTRYRSIFDNSYHTGICFWTTDNEEIINFPKQHMENCTTKHQATTDRFKPSVRVIKNMRNAMIDAHYIADGVAPSYFLEGMLWNVPTQNFGWTFQQTVENCLAWLDGCDPTQLACANDLHWLIRDGENVCWNMADFHTTMAALRLYWNTSGR</sequence>
<evidence type="ECO:0000256" key="2">
    <source>
        <dbReference type="ARBA" id="ARBA00022695"/>
    </source>
</evidence>
<dbReference type="CDD" id="cd05400">
    <property type="entry name" value="NT_2-5OAS_ClassI-CCAase"/>
    <property type="match status" value="1"/>
</dbReference>
<dbReference type="EMBL" id="WWEN01000008">
    <property type="protein sequence ID" value="MYM56971.1"/>
    <property type="molecule type" value="Genomic_DNA"/>
</dbReference>
<keyword evidence="1 6" id="KW-0808">Transferase</keyword>
<organism evidence="6 7">
    <name type="scientific">Thalassovita mangrovi</name>
    <dbReference type="NCBI Taxonomy" id="2692236"/>
    <lineage>
        <taxon>Bacteria</taxon>
        <taxon>Pseudomonadati</taxon>
        <taxon>Pseudomonadota</taxon>
        <taxon>Alphaproteobacteria</taxon>
        <taxon>Rhodobacterales</taxon>
        <taxon>Roseobacteraceae</taxon>
        <taxon>Thalassovita</taxon>
    </lineage>
</organism>
<keyword evidence="2" id="KW-0548">Nucleotidyltransferase</keyword>
<dbReference type="Pfam" id="PF26305">
    <property type="entry name" value="CD_NTase_C"/>
    <property type="match status" value="1"/>
</dbReference>
<evidence type="ECO:0000256" key="4">
    <source>
        <dbReference type="ARBA" id="ARBA00023118"/>
    </source>
</evidence>
<name>A0A6L8LLQ8_9RHOB</name>
<dbReference type="SUPFAM" id="SSF81301">
    <property type="entry name" value="Nucleotidyltransferase"/>
    <property type="match status" value="1"/>
</dbReference>
<dbReference type="GO" id="GO:0016779">
    <property type="term" value="F:nucleotidyltransferase activity"/>
    <property type="evidence" value="ECO:0007669"/>
    <property type="project" value="InterPro"/>
</dbReference>
<keyword evidence="7" id="KW-1185">Reference proteome</keyword>
<dbReference type="GO" id="GO:0051607">
    <property type="term" value="P:defense response to virus"/>
    <property type="evidence" value="ECO:0007669"/>
    <property type="project" value="UniProtKB-KW"/>
</dbReference>
<dbReference type="InterPro" id="IPR043519">
    <property type="entry name" value="NT_sf"/>
</dbReference>
<evidence type="ECO:0000313" key="6">
    <source>
        <dbReference type="EMBL" id="MYM56971.1"/>
    </source>
</evidence>
<gene>
    <name evidence="6" type="ORF">GR167_16765</name>
</gene>